<feature type="region of interest" description="Disordered" evidence="1">
    <location>
        <begin position="1"/>
        <end position="83"/>
    </location>
</feature>
<protein>
    <submittedName>
        <fullName evidence="3">Uncharacterized protein</fullName>
    </submittedName>
</protein>
<name>A0A3P6ALA8_BRAOL</name>
<evidence type="ECO:0000256" key="1">
    <source>
        <dbReference type="SAM" id="MobiDB-lite"/>
    </source>
</evidence>
<feature type="compositionally biased region" description="Low complexity" evidence="1">
    <location>
        <begin position="26"/>
        <end position="36"/>
    </location>
</feature>
<proteinExistence type="predicted"/>
<feature type="compositionally biased region" description="Basic and acidic residues" evidence="1">
    <location>
        <begin position="61"/>
        <end position="76"/>
    </location>
</feature>
<keyword evidence="2" id="KW-1133">Transmembrane helix</keyword>
<reference evidence="3" key="1">
    <citation type="submission" date="2018-11" db="EMBL/GenBank/DDBJ databases">
        <authorList>
            <consortium name="Genoscope - CEA"/>
            <person name="William W."/>
        </authorList>
    </citation>
    <scope>NUCLEOTIDE SEQUENCE</scope>
</reference>
<feature type="transmembrane region" description="Helical" evidence="2">
    <location>
        <begin position="135"/>
        <end position="155"/>
    </location>
</feature>
<gene>
    <name evidence="3" type="ORF">BOLC3T12637H</name>
</gene>
<dbReference type="AlphaFoldDB" id="A0A3P6ALA8"/>
<dbReference type="PANTHER" id="PTHR33738">
    <property type="entry name" value="EMB|CAB82975.1"/>
    <property type="match status" value="1"/>
</dbReference>
<evidence type="ECO:0000256" key="2">
    <source>
        <dbReference type="SAM" id="Phobius"/>
    </source>
</evidence>
<feature type="region of interest" description="Disordered" evidence="1">
    <location>
        <begin position="104"/>
        <end position="130"/>
    </location>
</feature>
<organism evidence="3">
    <name type="scientific">Brassica oleracea</name>
    <name type="common">Wild cabbage</name>
    <dbReference type="NCBI Taxonomy" id="3712"/>
    <lineage>
        <taxon>Eukaryota</taxon>
        <taxon>Viridiplantae</taxon>
        <taxon>Streptophyta</taxon>
        <taxon>Embryophyta</taxon>
        <taxon>Tracheophyta</taxon>
        <taxon>Spermatophyta</taxon>
        <taxon>Magnoliopsida</taxon>
        <taxon>eudicotyledons</taxon>
        <taxon>Gunneridae</taxon>
        <taxon>Pentapetalae</taxon>
        <taxon>rosids</taxon>
        <taxon>malvids</taxon>
        <taxon>Brassicales</taxon>
        <taxon>Brassicaceae</taxon>
        <taxon>Brassiceae</taxon>
        <taxon>Brassica</taxon>
    </lineage>
</organism>
<evidence type="ECO:0000313" key="3">
    <source>
        <dbReference type="EMBL" id="VDC84968.1"/>
    </source>
</evidence>
<feature type="compositionally biased region" description="Polar residues" evidence="1">
    <location>
        <begin position="106"/>
        <end position="116"/>
    </location>
</feature>
<sequence>MEGRTEKASSSSSSLTSELFGSKVNPLPSSSSFRSIFPPPSKVMGRESMQQDTVTAGWNEKSSKIGDDVDRQREEQDNLGSVYQDQRVQPCHLSSSIYYGGPDVYFQSQDSSSNSTENKREGGGDDSGSASRGNWWKGIIFQFSIILFCSLQFLFPSLTLLENLQELCIIE</sequence>
<accession>A0A3P6ALA8</accession>
<dbReference type="PANTHER" id="PTHR33738:SF1">
    <property type="entry name" value="PLANT_T7H20-70 PROTEIN"/>
    <property type="match status" value="1"/>
</dbReference>
<dbReference type="SMR" id="A0A3P6ALA8"/>
<dbReference type="EMBL" id="LR031872">
    <property type="protein sequence ID" value="VDC84968.1"/>
    <property type="molecule type" value="Genomic_DNA"/>
</dbReference>
<keyword evidence="2" id="KW-0812">Transmembrane</keyword>
<keyword evidence="2" id="KW-0472">Membrane</keyword>